<dbReference type="InterPro" id="IPR002931">
    <property type="entry name" value="Transglutaminase-like"/>
</dbReference>
<sequence length="228" mass="25241">MTRPGRHIDSDHPSIVAFARSTTAGIGDDKDKAISLYLAVRDRLRYDPYNIDHTEGGFRASRCLASGRGFCITKAAVLAAAARAVFIPARVGYADVRNHLTSPRLEAMMKTDLFVFHGYAEMFLGGRWVKATPAFNLTLCAKAGIEPLEFDGVNDSIFHPFDASGRQHMEYVRDRGTYEDVPRDEILAAWRAVYPPETGWGIPLEGDAVELSHDFEKDVAARAPVRTP</sequence>
<organism evidence="2 3">
    <name type="scientific">Variovorax defluvii</name>
    <dbReference type="NCBI Taxonomy" id="913761"/>
    <lineage>
        <taxon>Bacteria</taxon>
        <taxon>Pseudomonadati</taxon>
        <taxon>Pseudomonadota</taxon>
        <taxon>Betaproteobacteria</taxon>
        <taxon>Burkholderiales</taxon>
        <taxon>Comamonadaceae</taxon>
        <taxon>Variovorax</taxon>
    </lineage>
</organism>
<accession>A0ABP8GW47</accession>
<protein>
    <submittedName>
        <fullName evidence="2">Transglutaminase family protein</fullName>
    </submittedName>
</protein>
<name>A0ABP8GW47_9BURK</name>
<evidence type="ECO:0000313" key="3">
    <source>
        <dbReference type="Proteomes" id="UP001500975"/>
    </source>
</evidence>
<dbReference type="PANTHER" id="PTHR33490">
    <property type="entry name" value="BLR5614 PROTEIN-RELATED"/>
    <property type="match status" value="1"/>
</dbReference>
<dbReference type="InterPro" id="IPR038765">
    <property type="entry name" value="Papain-like_cys_pep_sf"/>
</dbReference>
<reference evidence="3" key="1">
    <citation type="journal article" date="2019" name="Int. J. Syst. Evol. Microbiol.">
        <title>The Global Catalogue of Microorganisms (GCM) 10K type strain sequencing project: providing services to taxonomists for standard genome sequencing and annotation.</title>
        <authorList>
            <consortium name="The Broad Institute Genomics Platform"/>
            <consortium name="The Broad Institute Genome Sequencing Center for Infectious Disease"/>
            <person name="Wu L."/>
            <person name="Ma J."/>
        </authorList>
    </citation>
    <scope>NUCLEOTIDE SEQUENCE [LARGE SCALE GENOMIC DNA]</scope>
    <source>
        <strain evidence="3">JCM 17804</strain>
    </source>
</reference>
<dbReference type="EMBL" id="BAABGJ010000002">
    <property type="protein sequence ID" value="GAA4330763.1"/>
    <property type="molecule type" value="Genomic_DNA"/>
</dbReference>
<evidence type="ECO:0000259" key="1">
    <source>
        <dbReference type="Pfam" id="PF01841"/>
    </source>
</evidence>
<dbReference type="Gene3D" id="3.10.620.30">
    <property type="match status" value="1"/>
</dbReference>
<gene>
    <name evidence="2" type="ORF">GCM10023165_04670</name>
</gene>
<proteinExistence type="predicted"/>
<keyword evidence="3" id="KW-1185">Reference proteome</keyword>
<comment type="caution">
    <text evidence="2">The sequence shown here is derived from an EMBL/GenBank/DDBJ whole genome shotgun (WGS) entry which is preliminary data.</text>
</comment>
<dbReference type="Proteomes" id="UP001500975">
    <property type="component" value="Unassembled WGS sequence"/>
</dbReference>
<evidence type="ECO:0000313" key="2">
    <source>
        <dbReference type="EMBL" id="GAA4330763.1"/>
    </source>
</evidence>
<dbReference type="Pfam" id="PF01841">
    <property type="entry name" value="Transglut_core"/>
    <property type="match status" value="1"/>
</dbReference>
<dbReference type="SUPFAM" id="SSF54001">
    <property type="entry name" value="Cysteine proteinases"/>
    <property type="match status" value="1"/>
</dbReference>
<dbReference type="PANTHER" id="PTHR33490:SF3">
    <property type="entry name" value="CONSERVED INTEGRAL MEMBRANE PROTEIN"/>
    <property type="match status" value="1"/>
</dbReference>
<feature type="domain" description="Transglutaminase-like" evidence="1">
    <location>
        <begin position="17"/>
        <end position="133"/>
    </location>
</feature>